<evidence type="ECO:0000313" key="2">
    <source>
        <dbReference type="EMBL" id="KKQ45957.1"/>
    </source>
</evidence>
<evidence type="ECO:0000313" key="3">
    <source>
        <dbReference type="Proteomes" id="UP000034603"/>
    </source>
</evidence>
<gene>
    <name evidence="2" type="ORF">US62_C0007G0032</name>
</gene>
<sequence>MEIRASASELTEGVEQEYHERSSWKLMDIKIVMLVVILVWNAAITTVIIVFAVKIKSFTKDINKGSLVKLLEKLIRSEGDNSKQIKDLEKEILKMQGDAKSYIQKVALMRFNPFDELGGDHSFTLALLDAHDNGIIFTGLHTRERTRVYVKNIVEGKSPIELSKEEERVLKEALTK</sequence>
<evidence type="ECO:0008006" key="4">
    <source>
        <dbReference type="Google" id="ProtNLM"/>
    </source>
</evidence>
<dbReference type="Proteomes" id="UP000034603">
    <property type="component" value="Unassembled WGS sequence"/>
</dbReference>
<accession>A0A0G0HUK6</accession>
<comment type="caution">
    <text evidence="2">The sequence shown here is derived from an EMBL/GenBank/DDBJ whole genome shotgun (WGS) entry which is preliminary data.</text>
</comment>
<feature type="transmembrane region" description="Helical" evidence="1">
    <location>
        <begin position="31"/>
        <end position="53"/>
    </location>
</feature>
<organism evidence="2 3">
    <name type="scientific">Candidatus Woesebacteria bacterium GW2011_GWA1_37_8</name>
    <dbReference type="NCBI Taxonomy" id="1618546"/>
    <lineage>
        <taxon>Bacteria</taxon>
        <taxon>Candidatus Woeseibacteriota</taxon>
    </lineage>
</organism>
<name>A0A0G0HUK6_9BACT</name>
<dbReference type="Pfam" id="PF14584">
    <property type="entry name" value="DUF4446"/>
    <property type="match status" value="1"/>
</dbReference>
<reference evidence="2 3" key="1">
    <citation type="journal article" date="2015" name="Nature">
        <title>rRNA introns, odd ribosomes, and small enigmatic genomes across a large radiation of phyla.</title>
        <authorList>
            <person name="Brown C.T."/>
            <person name="Hug L.A."/>
            <person name="Thomas B.C."/>
            <person name="Sharon I."/>
            <person name="Castelle C.J."/>
            <person name="Singh A."/>
            <person name="Wilkins M.J."/>
            <person name="Williams K.H."/>
            <person name="Banfield J.F."/>
        </authorList>
    </citation>
    <scope>NUCLEOTIDE SEQUENCE [LARGE SCALE GENOMIC DNA]</scope>
</reference>
<protein>
    <recommendedName>
        <fullName evidence="4">DUF4446 domain-containing protein</fullName>
    </recommendedName>
</protein>
<keyword evidence="1" id="KW-0812">Transmembrane</keyword>
<dbReference type="InterPro" id="IPR027981">
    <property type="entry name" value="DUF4446"/>
</dbReference>
<dbReference type="EMBL" id="LBTR01000007">
    <property type="protein sequence ID" value="KKQ45957.1"/>
    <property type="molecule type" value="Genomic_DNA"/>
</dbReference>
<dbReference type="AlphaFoldDB" id="A0A0G0HUK6"/>
<keyword evidence="1" id="KW-0472">Membrane</keyword>
<keyword evidence="1" id="KW-1133">Transmembrane helix</keyword>
<evidence type="ECO:0000256" key="1">
    <source>
        <dbReference type="SAM" id="Phobius"/>
    </source>
</evidence>
<proteinExistence type="predicted"/>